<gene>
    <name evidence="6" type="ordered locus">Kfla_6003</name>
</gene>
<dbReference type="Gene3D" id="1.10.357.10">
    <property type="entry name" value="Tetracycline Repressor, domain 2"/>
    <property type="match status" value="1"/>
</dbReference>
<dbReference type="InterPro" id="IPR036271">
    <property type="entry name" value="Tet_transcr_reg_TetR-rel_C_sf"/>
</dbReference>
<evidence type="ECO:0000256" key="4">
    <source>
        <dbReference type="PROSITE-ProRule" id="PRU00335"/>
    </source>
</evidence>
<evidence type="ECO:0000256" key="1">
    <source>
        <dbReference type="ARBA" id="ARBA00023015"/>
    </source>
</evidence>
<dbReference type="Gene3D" id="1.10.10.60">
    <property type="entry name" value="Homeodomain-like"/>
    <property type="match status" value="1"/>
</dbReference>
<dbReference type="AlphaFoldDB" id="D2PSV4"/>
<evidence type="ECO:0000256" key="3">
    <source>
        <dbReference type="ARBA" id="ARBA00023163"/>
    </source>
</evidence>
<dbReference type="Pfam" id="PF00440">
    <property type="entry name" value="TetR_N"/>
    <property type="match status" value="1"/>
</dbReference>
<protein>
    <submittedName>
        <fullName evidence="6">Transcriptional regulator, TetR family</fullName>
    </submittedName>
</protein>
<dbReference type="GO" id="GO:0000976">
    <property type="term" value="F:transcription cis-regulatory region binding"/>
    <property type="evidence" value="ECO:0007669"/>
    <property type="project" value="TreeGrafter"/>
</dbReference>
<dbReference type="InterPro" id="IPR050109">
    <property type="entry name" value="HTH-type_TetR-like_transc_reg"/>
</dbReference>
<dbReference type="SUPFAM" id="SSF48498">
    <property type="entry name" value="Tetracyclin repressor-like, C-terminal domain"/>
    <property type="match status" value="1"/>
</dbReference>
<dbReference type="PROSITE" id="PS50977">
    <property type="entry name" value="HTH_TETR_2"/>
    <property type="match status" value="1"/>
</dbReference>
<keyword evidence="2 4" id="KW-0238">DNA-binding</keyword>
<evidence type="ECO:0000313" key="6">
    <source>
        <dbReference type="EMBL" id="ADB35006.1"/>
    </source>
</evidence>
<reference evidence="7" key="1">
    <citation type="submission" date="2009-09" db="EMBL/GenBank/DDBJ databases">
        <title>The complete genome of Kribbella flavida DSM 17836.</title>
        <authorList>
            <consortium name="US DOE Joint Genome Institute (JGI-PGF)"/>
            <person name="Lucas S."/>
            <person name="Copeland A."/>
            <person name="Lapidus A."/>
            <person name="Glavina del Rio T."/>
            <person name="Dalin E."/>
            <person name="Tice H."/>
            <person name="Bruce D."/>
            <person name="Goodwin L."/>
            <person name="Pitluck S."/>
            <person name="Kyrpides N."/>
            <person name="Mavromatis K."/>
            <person name="Ivanova N."/>
            <person name="Saunders E."/>
            <person name="Brettin T."/>
            <person name="Detter J.C."/>
            <person name="Han C."/>
            <person name="Larimer F."/>
            <person name="Land M."/>
            <person name="Hauser L."/>
            <person name="Markowitz V."/>
            <person name="Cheng J.-F."/>
            <person name="Hugenholtz P."/>
            <person name="Woyke T."/>
            <person name="Wu D."/>
            <person name="Pukall R."/>
            <person name="Klenk H.-P."/>
            <person name="Eisen J.A."/>
        </authorList>
    </citation>
    <scope>NUCLEOTIDE SEQUENCE [LARGE SCALE GENOMIC DNA]</scope>
    <source>
        <strain evidence="7">DSM 17836 / JCM 10339 / NBRC 14399</strain>
    </source>
</reference>
<proteinExistence type="predicted"/>
<reference evidence="6 7" key="2">
    <citation type="journal article" date="2010" name="Stand. Genomic Sci.">
        <title>Complete genome sequence of Kribbella flavida type strain (IFO 14399).</title>
        <authorList>
            <person name="Pukall R."/>
            <person name="Lapidus A."/>
            <person name="Glavina Del Rio T."/>
            <person name="Copeland A."/>
            <person name="Tice H."/>
            <person name="Cheng J.-F."/>
            <person name="Lucas S."/>
            <person name="Chen F."/>
            <person name="Nolan M."/>
            <person name="LaButti K."/>
            <person name="Pati A."/>
            <person name="Ivanova N."/>
            <person name="Mavrommatis K."/>
            <person name="Mikhailova N."/>
            <person name="Pitluck S."/>
            <person name="Bruce D."/>
            <person name="Goodwin L."/>
            <person name="Land M."/>
            <person name="Hauser L."/>
            <person name="Chang Y.-J."/>
            <person name="Jeffries C.D."/>
            <person name="Chen A."/>
            <person name="Palaniappan K."/>
            <person name="Chain P."/>
            <person name="Rohde M."/>
            <person name="Goeker M."/>
            <person name="Bristow J."/>
            <person name="Eisen J.A."/>
            <person name="Markowitz V."/>
            <person name="Hugenholtz P."/>
            <person name="Kyrpides N.C."/>
            <person name="Klenk H.-P."/>
            <person name="Brettin T."/>
        </authorList>
    </citation>
    <scope>NUCLEOTIDE SEQUENCE [LARGE SCALE GENOMIC DNA]</scope>
    <source>
        <strain evidence="7">DSM 17836 / JCM 10339 / NBRC 14399</strain>
    </source>
</reference>
<evidence type="ECO:0000259" key="5">
    <source>
        <dbReference type="PROSITE" id="PS50977"/>
    </source>
</evidence>
<accession>D2PSV4</accession>
<keyword evidence="1" id="KW-0805">Transcription regulation</keyword>
<dbReference type="RefSeq" id="WP_012923560.1">
    <property type="nucleotide sequence ID" value="NC_013729.1"/>
</dbReference>
<dbReference type="SUPFAM" id="SSF46689">
    <property type="entry name" value="Homeodomain-like"/>
    <property type="match status" value="1"/>
</dbReference>
<dbReference type="GO" id="GO:0003700">
    <property type="term" value="F:DNA-binding transcription factor activity"/>
    <property type="evidence" value="ECO:0007669"/>
    <property type="project" value="TreeGrafter"/>
</dbReference>
<dbReference type="InterPro" id="IPR009057">
    <property type="entry name" value="Homeodomain-like_sf"/>
</dbReference>
<dbReference type="PANTHER" id="PTHR30055">
    <property type="entry name" value="HTH-TYPE TRANSCRIPTIONAL REGULATOR RUTR"/>
    <property type="match status" value="1"/>
</dbReference>
<dbReference type="HOGENOM" id="CLU_069543_0_1_11"/>
<sequence>MTVQHSGGGHPDRTLALLWRNQHRPGQAAEQSNQPARGRKPTLQLDAVVDTAIALADERGLTAASMGNVAKALGVGTMTLYTYVPSKEELLDLMVDQVLLERRLPGPGDERPAGWRAQVELYSDETRAMFHRHPWLAGISMVRPPVGPGMLAGREYLLSTMFALGLPPDRANVAALAITTYVDSAAGGEAASEALERSTGQTHDAWWQERYDLWEIYFDVERYPTMTAVWNAEADGRAYGGGTREVTAEAYRFGLTRLLDGIAAGA</sequence>
<dbReference type="PANTHER" id="PTHR30055:SF151">
    <property type="entry name" value="TRANSCRIPTIONAL REGULATORY PROTEIN"/>
    <property type="match status" value="1"/>
</dbReference>
<dbReference type="OrthoDB" id="2570341at2"/>
<name>D2PSV4_KRIFD</name>
<keyword evidence="7" id="KW-1185">Reference proteome</keyword>
<dbReference type="EMBL" id="CP001736">
    <property type="protein sequence ID" value="ADB35006.1"/>
    <property type="molecule type" value="Genomic_DNA"/>
</dbReference>
<dbReference type="InterPro" id="IPR004111">
    <property type="entry name" value="Repressor_TetR_C"/>
</dbReference>
<dbReference type="PRINTS" id="PR00455">
    <property type="entry name" value="HTHTETR"/>
</dbReference>
<keyword evidence="3" id="KW-0804">Transcription</keyword>
<dbReference type="eggNOG" id="COG1309">
    <property type="taxonomic scope" value="Bacteria"/>
</dbReference>
<dbReference type="InterPro" id="IPR001647">
    <property type="entry name" value="HTH_TetR"/>
</dbReference>
<feature type="domain" description="HTH tetR-type" evidence="5">
    <location>
        <begin position="42"/>
        <end position="102"/>
    </location>
</feature>
<feature type="DNA-binding region" description="H-T-H motif" evidence="4">
    <location>
        <begin position="65"/>
        <end position="84"/>
    </location>
</feature>
<dbReference type="GO" id="GO:0045892">
    <property type="term" value="P:negative regulation of DNA-templated transcription"/>
    <property type="evidence" value="ECO:0007669"/>
    <property type="project" value="InterPro"/>
</dbReference>
<evidence type="ECO:0000256" key="2">
    <source>
        <dbReference type="ARBA" id="ARBA00023125"/>
    </source>
</evidence>
<dbReference type="STRING" id="479435.Kfla_6003"/>
<dbReference type="KEGG" id="kfl:Kfla_6003"/>
<evidence type="ECO:0000313" key="7">
    <source>
        <dbReference type="Proteomes" id="UP000007967"/>
    </source>
</evidence>
<dbReference type="Pfam" id="PF02909">
    <property type="entry name" value="TetR_C_1"/>
    <property type="match status" value="1"/>
</dbReference>
<dbReference type="Proteomes" id="UP000007967">
    <property type="component" value="Chromosome"/>
</dbReference>
<organism evidence="6 7">
    <name type="scientific">Kribbella flavida (strain DSM 17836 / JCM 10339 / NBRC 14399)</name>
    <dbReference type="NCBI Taxonomy" id="479435"/>
    <lineage>
        <taxon>Bacteria</taxon>
        <taxon>Bacillati</taxon>
        <taxon>Actinomycetota</taxon>
        <taxon>Actinomycetes</taxon>
        <taxon>Propionibacteriales</taxon>
        <taxon>Kribbellaceae</taxon>
        <taxon>Kribbella</taxon>
    </lineage>
</organism>